<dbReference type="InterPro" id="IPR012493">
    <property type="entry name" value="Renin_rcpt"/>
</dbReference>
<reference evidence="3" key="1">
    <citation type="submission" date="2021-02" db="EMBL/GenBank/DDBJ databases">
        <authorList>
            <person name="Nowell W R."/>
        </authorList>
    </citation>
    <scope>NUCLEOTIDE SEQUENCE</scope>
</reference>
<dbReference type="Proteomes" id="UP000677228">
    <property type="component" value="Unassembled WGS sequence"/>
</dbReference>
<dbReference type="EMBL" id="CAJOBA010004298">
    <property type="protein sequence ID" value="CAF3709024.1"/>
    <property type="molecule type" value="Genomic_DNA"/>
</dbReference>
<comment type="caution">
    <text evidence="3">The sequence shown here is derived from an EMBL/GenBank/DDBJ whole genome shotgun (WGS) entry which is preliminary data.</text>
</comment>
<accession>A0A8S2DMH8</accession>
<name>A0A8S2DMH8_9BILA</name>
<dbReference type="InterPro" id="IPR056780">
    <property type="entry name" value="Renin_r_C"/>
</dbReference>
<evidence type="ECO:0000256" key="1">
    <source>
        <dbReference type="SAM" id="Phobius"/>
    </source>
</evidence>
<keyword evidence="1" id="KW-0472">Membrane</keyword>
<evidence type="ECO:0000259" key="2">
    <source>
        <dbReference type="Pfam" id="PF07850"/>
    </source>
</evidence>
<feature type="transmembrane region" description="Helical" evidence="1">
    <location>
        <begin position="577"/>
        <end position="599"/>
    </location>
</feature>
<dbReference type="Pfam" id="PF07850">
    <property type="entry name" value="Renin_r"/>
    <property type="match status" value="1"/>
</dbReference>
<dbReference type="AlphaFoldDB" id="A0A8S2DMH8"/>
<dbReference type="PANTHER" id="PTHR13351">
    <property type="entry name" value="RENIN RECEPTOR"/>
    <property type="match status" value="1"/>
</dbReference>
<feature type="domain" description="Renin receptor-like C-terminal transmembrane spanning segment" evidence="2">
    <location>
        <begin position="557"/>
        <end position="618"/>
    </location>
</feature>
<gene>
    <name evidence="3" type="ORF">OVA965_LOCUS11232</name>
    <name evidence="4" type="ORF">TMI583_LOCUS11228</name>
</gene>
<organism evidence="3 5">
    <name type="scientific">Didymodactylos carnosus</name>
    <dbReference type="NCBI Taxonomy" id="1234261"/>
    <lineage>
        <taxon>Eukaryota</taxon>
        <taxon>Metazoa</taxon>
        <taxon>Spiralia</taxon>
        <taxon>Gnathifera</taxon>
        <taxon>Rotifera</taxon>
        <taxon>Eurotatoria</taxon>
        <taxon>Bdelloidea</taxon>
        <taxon>Philodinida</taxon>
        <taxon>Philodinidae</taxon>
        <taxon>Didymodactylos</taxon>
    </lineage>
</organism>
<keyword evidence="1" id="KW-0812">Transmembrane</keyword>
<keyword evidence="1" id="KW-1133">Transmembrane helix</keyword>
<evidence type="ECO:0000313" key="3">
    <source>
        <dbReference type="EMBL" id="CAF0932943.1"/>
    </source>
</evidence>
<sequence>MGLEEKNKIVNKLISLNIDPVFVLRTRHGIVFNTIVKNVESTLKKTVDDVLNWKLTNMFVICDPVKSKHFLQKLSTMQSLSPRIKTQIYYSKLYVKNQTLSTFGVELTLSMLSQRTLCGINLYKSIDELLKMEKSSNVYVIQYKVLTYEQGQTFELINGPRSTVTNTRLKTAFDFDASYNGFPRQVLPLAIIEFQCSSDNFYNVINRYFENVEHCQFDSSLLITTTDSDEEELIVEKENNEITEHTVQQEEIIESVIRDDISCSVSPYSFKEVENEKFLPQYRNCYISVIPIDLSLYDITNKPTIIRKEKRFVTHSTENKITSIKKLTASRKKRLKKIQNNTSLPVPMKKMKYPITKKSVSSVMSAVEMTSEHSTTSHYSQAGQCSIHNGPDYLSFVERNSNNKLRVSDLMNNLEKLFGLSTNEREDDDTTFPLFQTTRLLDIPSSTCLIHIRGIDSLFDHGISLLDKKSEVQNLQKQLTKQISEMGKKATNMPTIKYIVVDCVDCKNNEVINDDFVQKLQKQLNNTIRKLVAKDPEALTLSLTTQYSHIRRKRLAAAQNVTIATMYSDQYPVMFNIFFWTSLVLALTLFAIIYVFYMMDPAKDTIIYRMTTTRIKID</sequence>
<dbReference type="EMBL" id="CAJNOK010004296">
    <property type="protein sequence ID" value="CAF0932943.1"/>
    <property type="molecule type" value="Genomic_DNA"/>
</dbReference>
<dbReference type="Proteomes" id="UP000682733">
    <property type="component" value="Unassembled WGS sequence"/>
</dbReference>
<proteinExistence type="predicted"/>
<dbReference type="PANTHER" id="PTHR13351:SF1">
    <property type="entry name" value="RENIN RECEPTOR"/>
    <property type="match status" value="1"/>
</dbReference>
<dbReference type="GO" id="GO:0038023">
    <property type="term" value="F:signaling receptor activity"/>
    <property type="evidence" value="ECO:0007669"/>
    <property type="project" value="InterPro"/>
</dbReference>
<evidence type="ECO:0000313" key="5">
    <source>
        <dbReference type="Proteomes" id="UP000677228"/>
    </source>
</evidence>
<evidence type="ECO:0000313" key="4">
    <source>
        <dbReference type="EMBL" id="CAF3709024.1"/>
    </source>
</evidence>
<dbReference type="GO" id="GO:0009897">
    <property type="term" value="C:external side of plasma membrane"/>
    <property type="evidence" value="ECO:0007669"/>
    <property type="project" value="TreeGrafter"/>
</dbReference>
<protein>
    <recommendedName>
        <fullName evidence="2">Renin receptor-like C-terminal transmembrane spanning segment domain-containing protein</fullName>
    </recommendedName>
</protein>